<keyword evidence="1" id="KW-0614">Plasmid</keyword>
<evidence type="ECO:0000313" key="2">
    <source>
        <dbReference type="Proteomes" id="UP000826616"/>
    </source>
</evidence>
<gene>
    <name evidence="1" type="ORF">K3F53_18970</name>
</gene>
<evidence type="ECO:0000313" key="1">
    <source>
        <dbReference type="EMBL" id="QYY44728.1"/>
    </source>
</evidence>
<name>A0ABX8YI47_ANETH</name>
<organism evidence="1 2">
    <name type="scientific">Aneurinibacillus thermoaerophilus</name>
    <dbReference type="NCBI Taxonomy" id="143495"/>
    <lineage>
        <taxon>Bacteria</taxon>
        <taxon>Bacillati</taxon>
        <taxon>Bacillota</taxon>
        <taxon>Bacilli</taxon>
        <taxon>Bacillales</taxon>
        <taxon>Paenibacillaceae</taxon>
        <taxon>Aneurinibacillus group</taxon>
        <taxon>Aneurinibacillus</taxon>
    </lineage>
</organism>
<proteinExistence type="predicted"/>
<dbReference type="RefSeq" id="WP_220561139.1">
    <property type="nucleotide sequence ID" value="NZ_CP080765.1"/>
</dbReference>
<protein>
    <submittedName>
        <fullName evidence="1">Uncharacterized protein</fullName>
    </submittedName>
</protein>
<sequence length="96" mass="11430">MDERSKRIQFERMQGECLFGEMVNSIKDYVHQYFLLYRKVPGLDEVLVDADYIGTSPHLFLEEIRKVWPEAAFRVVYRIRQLLQVAQIEYEGEKSA</sequence>
<accession>A0ABX8YI47</accession>
<reference evidence="1 2" key="1">
    <citation type="submission" date="2021-08" db="EMBL/GenBank/DDBJ databases">
        <title>Complete genome sequence of the strain Aneurinibacillus thermoaerophilus CCM 8960.</title>
        <authorList>
            <person name="Musilova J."/>
            <person name="Kourilova X."/>
            <person name="Pernicova I."/>
            <person name="Bezdicek M."/>
            <person name="Lengerova M."/>
            <person name="Obruca S."/>
            <person name="Sedlar K."/>
        </authorList>
    </citation>
    <scope>NUCLEOTIDE SEQUENCE [LARGE SCALE GENOMIC DNA]</scope>
    <source>
        <strain evidence="1 2">CCM 8960</strain>
        <plasmid evidence="1 2">pAT1</plasmid>
    </source>
</reference>
<keyword evidence="2" id="KW-1185">Reference proteome</keyword>
<dbReference type="GeneID" id="97143464"/>
<geneLocation type="plasmid" evidence="1 2">
    <name>pAT1</name>
</geneLocation>
<dbReference type="EMBL" id="CP080765">
    <property type="protein sequence ID" value="QYY44728.1"/>
    <property type="molecule type" value="Genomic_DNA"/>
</dbReference>
<dbReference type="Proteomes" id="UP000826616">
    <property type="component" value="Plasmid pAT1"/>
</dbReference>